<accession>A0A165HX90</accession>
<dbReference type="AlphaFoldDB" id="A0A165HX90"/>
<feature type="compositionally biased region" description="Polar residues" evidence="1">
    <location>
        <begin position="8"/>
        <end position="23"/>
    </location>
</feature>
<feature type="compositionally biased region" description="Basic and acidic residues" evidence="1">
    <location>
        <begin position="24"/>
        <end position="49"/>
    </location>
</feature>
<dbReference type="GeneID" id="63828967"/>
<gene>
    <name evidence="2" type="ORF">LAESUDRAFT_754780</name>
</gene>
<reference evidence="2 3" key="1">
    <citation type="journal article" date="2016" name="Mol. Biol. Evol.">
        <title>Comparative Genomics of Early-Diverging Mushroom-Forming Fungi Provides Insights into the Origins of Lignocellulose Decay Capabilities.</title>
        <authorList>
            <person name="Nagy L.G."/>
            <person name="Riley R."/>
            <person name="Tritt A."/>
            <person name="Adam C."/>
            <person name="Daum C."/>
            <person name="Floudas D."/>
            <person name="Sun H."/>
            <person name="Yadav J.S."/>
            <person name="Pangilinan J."/>
            <person name="Larsson K.H."/>
            <person name="Matsuura K."/>
            <person name="Barry K."/>
            <person name="Labutti K."/>
            <person name="Kuo R."/>
            <person name="Ohm R.A."/>
            <person name="Bhattacharya S.S."/>
            <person name="Shirouzu T."/>
            <person name="Yoshinaga Y."/>
            <person name="Martin F.M."/>
            <person name="Grigoriev I.V."/>
            <person name="Hibbett D.S."/>
        </authorList>
    </citation>
    <scope>NUCLEOTIDE SEQUENCE [LARGE SCALE GENOMIC DNA]</scope>
    <source>
        <strain evidence="2 3">93-53</strain>
    </source>
</reference>
<evidence type="ECO:0000313" key="2">
    <source>
        <dbReference type="EMBL" id="KZT12309.1"/>
    </source>
</evidence>
<feature type="compositionally biased region" description="Basic and acidic residues" evidence="1">
    <location>
        <begin position="421"/>
        <end position="445"/>
    </location>
</feature>
<dbReference type="InParanoid" id="A0A165HX90"/>
<dbReference type="RefSeq" id="XP_040769957.1">
    <property type="nucleotide sequence ID" value="XM_040911939.1"/>
</dbReference>
<name>A0A165HX90_9APHY</name>
<evidence type="ECO:0000313" key="3">
    <source>
        <dbReference type="Proteomes" id="UP000076871"/>
    </source>
</evidence>
<keyword evidence="3" id="KW-1185">Reference proteome</keyword>
<proteinExistence type="predicted"/>
<dbReference type="EMBL" id="KV427606">
    <property type="protein sequence ID" value="KZT12309.1"/>
    <property type="molecule type" value="Genomic_DNA"/>
</dbReference>
<feature type="region of interest" description="Disordered" evidence="1">
    <location>
        <begin position="406"/>
        <end position="445"/>
    </location>
</feature>
<dbReference type="OrthoDB" id="2757691at2759"/>
<feature type="region of interest" description="Disordered" evidence="1">
    <location>
        <begin position="1"/>
        <end position="66"/>
    </location>
</feature>
<organism evidence="2 3">
    <name type="scientific">Laetiporus sulphureus 93-53</name>
    <dbReference type="NCBI Taxonomy" id="1314785"/>
    <lineage>
        <taxon>Eukaryota</taxon>
        <taxon>Fungi</taxon>
        <taxon>Dikarya</taxon>
        <taxon>Basidiomycota</taxon>
        <taxon>Agaricomycotina</taxon>
        <taxon>Agaricomycetes</taxon>
        <taxon>Polyporales</taxon>
        <taxon>Laetiporus</taxon>
    </lineage>
</organism>
<evidence type="ECO:0000256" key="1">
    <source>
        <dbReference type="SAM" id="MobiDB-lite"/>
    </source>
</evidence>
<protein>
    <submittedName>
        <fullName evidence="2">Uncharacterized protein</fullName>
    </submittedName>
</protein>
<dbReference type="Proteomes" id="UP000076871">
    <property type="component" value="Unassembled WGS sequence"/>
</dbReference>
<sequence>MKARGTKTLLQATTRSVKFSPSARNEHWDERLLTKQAGEEETRSPDIRRYVSSSSPRHSLPRCVADSSSRSSISAYPSYTAIMPKGPQPLGISGKSTQDMVRELDALARRGEASRSSWQGASAVAIERENEERAARYTARLDRRDGGDEAVSDDELFIDLDGNEIPADDEGTGETLKNPADILADATPLATAIHGMSLSSKAAFMKAFQVLTDTHIPSKEAHIRLKEAHTGPKEAHTAAKEVIDASEQAGFEIPPAVLKLASAQIHIPLTLVTSNAIRRMHLDPTSLWTRKLTTNSGSRVDIIDLARWPEEESLPVGLFTEAWKNLLKVYRKLADKEIIELFQTHYDYITSLLHFYRVYKAILRFDCEVRRTWMNEPSTFSPEDAKYQNCLEKIQVEMMREGYGAEPYGTCDSSNRFRPYPRSEGHTRNGGKRAPERSKPFREGK</sequence>